<dbReference type="InterPro" id="IPR014284">
    <property type="entry name" value="RNA_pol_sigma-70_dom"/>
</dbReference>
<dbReference type="InterPro" id="IPR014327">
    <property type="entry name" value="RNA_pol_sigma70_bacteroid"/>
</dbReference>
<keyword evidence="3" id="KW-0731">Sigma factor</keyword>
<dbReference type="Pfam" id="PF08281">
    <property type="entry name" value="Sigma70_r4_2"/>
    <property type="match status" value="1"/>
</dbReference>
<dbReference type="PANTHER" id="PTHR43133">
    <property type="entry name" value="RNA POLYMERASE ECF-TYPE SIGMA FACTO"/>
    <property type="match status" value="1"/>
</dbReference>
<dbReference type="SUPFAM" id="SSF88946">
    <property type="entry name" value="Sigma2 domain of RNA polymerase sigma factors"/>
    <property type="match status" value="1"/>
</dbReference>
<dbReference type="InterPro" id="IPR013249">
    <property type="entry name" value="RNA_pol_sigma70_r4_t2"/>
</dbReference>
<evidence type="ECO:0000256" key="3">
    <source>
        <dbReference type="ARBA" id="ARBA00023082"/>
    </source>
</evidence>
<dbReference type="InterPro" id="IPR036388">
    <property type="entry name" value="WH-like_DNA-bd_sf"/>
</dbReference>
<dbReference type="GO" id="GO:0006352">
    <property type="term" value="P:DNA-templated transcription initiation"/>
    <property type="evidence" value="ECO:0007669"/>
    <property type="project" value="InterPro"/>
</dbReference>
<organism evidence="8 9">
    <name type="scientific">Parabacteroides acidifaciens</name>
    <dbReference type="NCBI Taxonomy" id="2290935"/>
    <lineage>
        <taxon>Bacteria</taxon>
        <taxon>Pseudomonadati</taxon>
        <taxon>Bacteroidota</taxon>
        <taxon>Bacteroidia</taxon>
        <taxon>Bacteroidales</taxon>
        <taxon>Tannerellaceae</taxon>
        <taxon>Parabacteroides</taxon>
    </lineage>
</organism>
<evidence type="ECO:0000256" key="1">
    <source>
        <dbReference type="ARBA" id="ARBA00010641"/>
    </source>
</evidence>
<dbReference type="Proteomes" id="UP000256321">
    <property type="component" value="Unassembled WGS sequence"/>
</dbReference>
<dbReference type="EMBL" id="JACRTI010000014">
    <property type="protein sequence ID" value="MBC8601667.1"/>
    <property type="molecule type" value="Genomic_DNA"/>
</dbReference>
<dbReference type="Gene3D" id="1.10.10.10">
    <property type="entry name" value="Winged helix-like DNA-binding domain superfamily/Winged helix DNA-binding domain"/>
    <property type="match status" value="1"/>
</dbReference>
<dbReference type="NCBIfam" id="TIGR02937">
    <property type="entry name" value="sigma70-ECF"/>
    <property type="match status" value="1"/>
</dbReference>
<comment type="similarity">
    <text evidence="1">Belongs to the sigma-70 factor family. ECF subfamily.</text>
</comment>
<feature type="domain" description="RNA polymerase sigma-70 region 2" evidence="5">
    <location>
        <begin position="22"/>
        <end position="85"/>
    </location>
</feature>
<gene>
    <name evidence="8" type="ORF">DWU89_08210</name>
    <name evidence="7" type="ORF">H8784_08020</name>
</gene>
<evidence type="ECO:0000259" key="6">
    <source>
        <dbReference type="Pfam" id="PF08281"/>
    </source>
</evidence>
<accession>A0A3D8HFA3</accession>
<dbReference type="InterPro" id="IPR007627">
    <property type="entry name" value="RNA_pol_sigma70_r2"/>
</dbReference>
<dbReference type="Proteomes" id="UP000629596">
    <property type="component" value="Unassembled WGS sequence"/>
</dbReference>
<keyword evidence="10" id="KW-1185">Reference proteome</keyword>
<evidence type="ECO:0000256" key="4">
    <source>
        <dbReference type="ARBA" id="ARBA00023163"/>
    </source>
</evidence>
<dbReference type="SUPFAM" id="SSF88659">
    <property type="entry name" value="Sigma3 and sigma4 domains of RNA polymerase sigma factors"/>
    <property type="match status" value="1"/>
</dbReference>
<evidence type="ECO:0000313" key="10">
    <source>
        <dbReference type="Proteomes" id="UP000629596"/>
    </source>
</evidence>
<keyword evidence="2" id="KW-0805">Transcription regulation</keyword>
<dbReference type="GO" id="GO:0016987">
    <property type="term" value="F:sigma factor activity"/>
    <property type="evidence" value="ECO:0007669"/>
    <property type="project" value="UniProtKB-KW"/>
</dbReference>
<evidence type="ECO:0000259" key="5">
    <source>
        <dbReference type="Pfam" id="PF04542"/>
    </source>
</evidence>
<protein>
    <submittedName>
        <fullName evidence="8">RNA polymerase sigma-70 factor</fullName>
    </submittedName>
</protein>
<feature type="domain" description="RNA polymerase sigma factor 70 region 4 type 2" evidence="6">
    <location>
        <begin position="124"/>
        <end position="176"/>
    </location>
</feature>
<reference evidence="7 10" key="2">
    <citation type="submission" date="2020-08" db="EMBL/GenBank/DDBJ databases">
        <title>Genome public.</title>
        <authorList>
            <person name="Liu C."/>
            <person name="Sun Q."/>
        </authorList>
    </citation>
    <scope>NUCLEOTIDE SEQUENCE [LARGE SCALE GENOMIC DNA]</scope>
    <source>
        <strain evidence="7 10">426_9</strain>
    </source>
</reference>
<dbReference type="InterPro" id="IPR013324">
    <property type="entry name" value="RNA_pol_sigma_r3/r4-like"/>
</dbReference>
<keyword evidence="4" id="KW-0804">Transcription</keyword>
<dbReference type="GO" id="GO:0003677">
    <property type="term" value="F:DNA binding"/>
    <property type="evidence" value="ECO:0007669"/>
    <property type="project" value="InterPro"/>
</dbReference>
<evidence type="ECO:0000313" key="8">
    <source>
        <dbReference type="EMBL" id="RDU49655.1"/>
    </source>
</evidence>
<dbReference type="AlphaFoldDB" id="A0A3D8HFA3"/>
<reference evidence="8 9" key="1">
    <citation type="submission" date="2018-07" db="EMBL/GenBank/DDBJ databases">
        <title>Parabacteroides acidifaciens nov. sp., isolated from human feces.</title>
        <authorList>
            <person name="Wang Y.J."/>
        </authorList>
    </citation>
    <scope>NUCLEOTIDE SEQUENCE [LARGE SCALE GENOMIC DNA]</scope>
    <source>
        <strain evidence="8 9">426-9</strain>
    </source>
</reference>
<comment type="caution">
    <text evidence="8">The sequence shown here is derived from an EMBL/GenBank/DDBJ whole genome shotgun (WGS) entry which is preliminary data.</text>
</comment>
<dbReference type="InterPro" id="IPR039425">
    <property type="entry name" value="RNA_pol_sigma-70-like"/>
</dbReference>
<dbReference type="EMBL" id="QREV01000014">
    <property type="protein sequence ID" value="RDU49655.1"/>
    <property type="molecule type" value="Genomic_DNA"/>
</dbReference>
<sequence>MFDVSLLYELKKGNREAFNGVFRYYYPRVMAYVASMVEEKVAEDIVQDIFLYVWENRAKLYVSDGFHSYLFQSAYTRCLDYFKKNLSVEKYHSHTYEKYLEDYQNLLEGDNPVIEELSMKDFYRRLYELLELLPEQRREVFVLAYIKGLTAKEVSEQIQMPQRTVESHLYLALKFLKKHMSKNDYYLLCLFLLSRGIYA</sequence>
<dbReference type="NCBIfam" id="TIGR02985">
    <property type="entry name" value="Sig70_bacteroi1"/>
    <property type="match status" value="1"/>
</dbReference>
<dbReference type="InterPro" id="IPR013325">
    <property type="entry name" value="RNA_pol_sigma_r2"/>
</dbReference>
<proteinExistence type="inferred from homology"/>
<name>A0A3D8HFA3_9BACT</name>
<evidence type="ECO:0000313" key="7">
    <source>
        <dbReference type="EMBL" id="MBC8601667.1"/>
    </source>
</evidence>
<evidence type="ECO:0000256" key="2">
    <source>
        <dbReference type="ARBA" id="ARBA00023015"/>
    </source>
</evidence>
<dbReference type="Gene3D" id="1.10.1740.10">
    <property type="match status" value="1"/>
</dbReference>
<dbReference type="RefSeq" id="WP_115499158.1">
    <property type="nucleotide sequence ID" value="NZ_JACRTI010000014.1"/>
</dbReference>
<dbReference type="Pfam" id="PF04542">
    <property type="entry name" value="Sigma70_r2"/>
    <property type="match status" value="1"/>
</dbReference>
<dbReference type="PANTHER" id="PTHR43133:SF46">
    <property type="entry name" value="RNA POLYMERASE SIGMA-70 FACTOR ECF SUBFAMILY"/>
    <property type="match status" value="1"/>
</dbReference>
<evidence type="ECO:0000313" key="9">
    <source>
        <dbReference type="Proteomes" id="UP000256321"/>
    </source>
</evidence>